<evidence type="ECO:0000313" key="3">
    <source>
        <dbReference type="Proteomes" id="UP000002139"/>
    </source>
</evidence>
<dbReference type="STRING" id="448385.sce2404"/>
<evidence type="ECO:0000256" key="1">
    <source>
        <dbReference type="SAM" id="MobiDB-lite"/>
    </source>
</evidence>
<keyword evidence="3" id="KW-1185">Reference proteome</keyword>
<protein>
    <submittedName>
        <fullName evidence="2">Uncharacterized protein</fullName>
    </submittedName>
</protein>
<dbReference type="KEGG" id="scl:sce2404"/>
<dbReference type="EMBL" id="AM746676">
    <property type="protein sequence ID" value="CAN92563.1"/>
    <property type="molecule type" value="Genomic_DNA"/>
</dbReference>
<feature type="compositionally biased region" description="Basic residues" evidence="1">
    <location>
        <begin position="34"/>
        <end position="43"/>
    </location>
</feature>
<dbReference type="AlphaFoldDB" id="A9G200"/>
<reference evidence="2 3" key="1">
    <citation type="journal article" date="2007" name="Nat. Biotechnol.">
        <title>Complete genome sequence of the myxobacterium Sorangium cellulosum.</title>
        <authorList>
            <person name="Schneiker S."/>
            <person name="Perlova O."/>
            <person name="Kaiser O."/>
            <person name="Gerth K."/>
            <person name="Alici A."/>
            <person name="Altmeyer M.O."/>
            <person name="Bartels D."/>
            <person name="Bekel T."/>
            <person name="Beyer S."/>
            <person name="Bode E."/>
            <person name="Bode H.B."/>
            <person name="Bolten C.J."/>
            <person name="Choudhuri J.V."/>
            <person name="Doss S."/>
            <person name="Elnakady Y.A."/>
            <person name="Frank B."/>
            <person name="Gaigalat L."/>
            <person name="Goesmann A."/>
            <person name="Groeger C."/>
            <person name="Gross F."/>
            <person name="Jelsbak L."/>
            <person name="Jelsbak L."/>
            <person name="Kalinowski J."/>
            <person name="Kegler C."/>
            <person name="Knauber T."/>
            <person name="Konietzny S."/>
            <person name="Kopp M."/>
            <person name="Krause L."/>
            <person name="Krug D."/>
            <person name="Linke B."/>
            <person name="Mahmud T."/>
            <person name="Martinez-Arias R."/>
            <person name="McHardy A.C."/>
            <person name="Merai M."/>
            <person name="Meyer F."/>
            <person name="Mormann S."/>
            <person name="Munoz-Dorado J."/>
            <person name="Perez J."/>
            <person name="Pradella S."/>
            <person name="Rachid S."/>
            <person name="Raddatz G."/>
            <person name="Rosenau F."/>
            <person name="Rueckert C."/>
            <person name="Sasse F."/>
            <person name="Scharfe M."/>
            <person name="Schuster S.C."/>
            <person name="Suen G."/>
            <person name="Treuner-Lange A."/>
            <person name="Velicer G.J."/>
            <person name="Vorholter F.-J."/>
            <person name="Weissman K.J."/>
            <person name="Welch R.D."/>
            <person name="Wenzel S.C."/>
            <person name="Whitworth D.E."/>
            <person name="Wilhelm S."/>
            <person name="Wittmann C."/>
            <person name="Bloecker H."/>
            <person name="Puehler A."/>
            <person name="Mueller R."/>
        </authorList>
    </citation>
    <scope>NUCLEOTIDE SEQUENCE [LARGE SCALE GENOMIC DNA]</scope>
    <source>
        <strain evidence="3">So ce56</strain>
    </source>
</reference>
<organism evidence="2 3">
    <name type="scientific">Sorangium cellulosum (strain So ce56)</name>
    <name type="common">Polyangium cellulosum (strain So ce56)</name>
    <dbReference type="NCBI Taxonomy" id="448385"/>
    <lineage>
        <taxon>Bacteria</taxon>
        <taxon>Pseudomonadati</taxon>
        <taxon>Myxococcota</taxon>
        <taxon>Polyangia</taxon>
        <taxon>Polyangiales</taxon>
        <taxon>Polyangiaceae</taxon>
        <taxon>Sorangium</taxon>
    </lineage>
</organism>
<dbReference type="Proteomes" id="UP000002139">
    <property type="component" value="Chromosome"/>
</dbReference>
<sequence>MTSERQGRGGGALSAAGAPGTQRGRLRPVERRAAARRGHRARAKPAATSRRCRQEFANRGGQA</sequence>
<gene>
    <name evidence="2" type="ordered locus">sce2404</name>
</gene>
<dbReference type="HOGENOM" id="CLU_2883547_0_0_7"/>
<proteinExistence type="predicted"/>
<feature type="region of interest" description="Disordered" evidence="1">
    <location>
        <begin position="1"/>
        <end position="63"/>
    </location>
</feature>
<evidence type="ECO:0000313" key="2">
    <source>
        <dbReference type="EMBL" id="CAN92563.1"/>
    </source>
</evidence>
<accession>A9G200</accession>
<name>A9G200_SORC5</name>